<comment type="caution">
    <text evidence="2">The sequence shown here is derived from an EMBL/GenBank/DDBJ whole genome shotgun (WGS) entry which is preliminary data.</text>
</comment>
<proteinExistence type="predicted"/>
<name>A0ABT0ZMS6_9ACTN</name>
<sequence>MSEIESGRCEPSDDGWDSAGGEQPGDKLRAELGEPPPALVRAVAAWPVALLGDAVGSVTNDIPQPEPESAPDPGADSAPRHDGVGGVGMVRGLEDDGTSQRSRVAYAFDDAHLLGEAP</sequence>
<accession>A0ABT0ZMS6</accession>
<evidence type="ECO:0000313" key="3">
    <source>
        <dbReference type="Proteomes" id="UP001523219"/>
    </source>
</evidence>
<gene>
    <name evidence="2" type="ORF">NGF19_29385</name>
</gene>
<dbReference type="RefSeq" id="WP_252428816.1">
    <property type="nucleotide sequence ID" value="NZ_JAMWMR010000050.1"/>
</dbReference>
<evidence type="ECO:0000256" key="1">
    <source>
        <dbReference type="SAM" id="MobiDB-lite"/>
    </source>
</evidence>
<organism evidence="2 3">
    <name type="scientific">Streptomyces macrolidinus</name>
    <dbReference type="NCBI Taxonomy" id="2952607"/>
    <lineage>
        <taxon>Bacteria</taxon>
        <taxon>Bacillati</taxon>
        <taxon>Actinomycetota</taxon>
        <taxon>Actinomycetes</taxon>
        <taxon>Kitasatosporales</taxon>
        <taxon>Streptomycetaceae</taxon>
        <taxon>Streptomyces</taxon>
    </lineage>
</organism>
<keyword evidence="3" id="KW-1185">Reference proteome</keyword>
<reference evidence="2 3" key="1">
    <citation type="submission" date="2022-05" db="EMBL/GenBank/DDBJ databases">
        <title>Streptomyces sp. nov. RY43-2 isolated from soil of a peat swamp forest.</title>
        <authorList>
            <person name="Kanchanasin P."/>
            <person name="Tanasupawat S."/>
            <person name="Phongsopitanun W."/>
        </authorList>
    </citation>
    <scope>NUCLEOTIDE SEQUENCE [LARGE SCALE GENOMIC DNA]</scope>
    <source>
        <strain evidence="2 3">RY43-2</strain>
    </source>
</reference>
<feature type="region of interest" description="Disordered" evidence="1">
    <location>
        <begin position="1"/>
        <end position="33"/>
    </location>
</feature>
<protein>
    <submittedName>
        <fullName evidence="2">Uncharacterized protein</fullName>
    </submittedName>
</protein>
<dbReference type="EMBL" id="JAMWMR010000050">
    <property type="protein sequence ID" value="MCN9244845.1"/>
    <property type="molecule type" value="Genomic_DNA"/>
</dbReference>
<feature type="region of interest" description="Disordered" evidence="1">
    <location>
        <begin position="56"/>
        <end position="101"/>
    </location>
</feature>
<dbReference type="Proteomes" id="UP001523219">
    <property type="component" value="Unassembled WGS sequence"/>
</dbReference>
<feature type="compositionally biased region" description="Basic and acidic residues" evidence="1">
    <location>
        <begin position="1"/>
        <end position="11"/>
    </location>
</feature>
<evidence type="ECO:0000313" key="2">
    <source>
        <dbReference type="EMBL" id="MCN9244845.1"/>
    </source>
</evidence>